<dbReference type="AlphaFoldDB" id="A0A6P6ND09"/>
<evidence type="ECO:0000313" key="2">
    <source>
        <dbReference type="RefSeq" id="XP_026106408.1"/>
    </source>
</evidence>
<name>A0A6P6ND09_CARAU</name>
<gene>
    <name evidence="2" type="primary">LOC113078297</name>
</gene>
<reference evidence="2" key="1">
    <citation type="submission" date="2025-08" db="UniProtKB">
        <authorList>
            <consortium name="RefSeq"/>
        </authorList>
    </citation>
    <scope>IDENTIFICATION</scope>
    <source>
        <strain evidence="2">Wakin</strain>
        <tissue evidence="2">Muscle</tissue>
    </source>
</reference>
<dbReference type="Proteomes" id="UP000515129">
    <property type="component" value="Chromosome 5"/>
</dbReference>
<dbReference type="KEGG" id="caua:113078297"/>
<dbReference type="RefSeq" id="XP_026106408.1">
    <property type="nucleotide sequence ID" value="XM_026250623.1"/>
</dbReference>
<dbReference type="GeneID" id="113078297"/>
<proteinExistence type="predicted"/>
<protein>
    <submittedName>
        <fullName evidence="2">Cilia- and flagella-associated protein 251-like</fullName>
    </submittedName>
</protein>
<sequence length="187" mass="21066">MSTLACSYDGRYAFSAGGQDCTVFSWELSLSKWRNIFTTVSYRIRTLTPWKPGLRIPLADVPFLMRALGFYPTEQELEDIENEMKFSCMLKPEIVTDIDLEGLINLYVNHRTASSISRQELSNAFQVLGKPDKGGRYTIGRDELLELPHARESLLESALPPEIGLETLARYLSAATLELPQEHGHGL</sequence>
<dbReference type="OrthoDB" id="4899631at2759"/>
<accession>A0A6P6ND09</accession>
<evidence type="ECO:0000313" key="1">
    <source>
        <dbReference type="Proteomes" id="UP000515129"/>
    </source>
</evidence>
<keyword evidence="1" id="KW-1185">Reference proteome</keyword>
<organism evidence="1 2">
    <name type="scientific">Carassius auratus</name>
    <name type="common">Goldfish</name>
    <dbReference type="NCBI Taxonomy" id="7957"/>
    <lineage>
        <taxon>Eukaryota</taxon>
        <taxon>Metazoa</taxon>
        <taxon>Chordata</taxon>
        <taxon>Craniata</taxon>
        <taxon>Vertebrata</taxon>
        <taxon>Euteleostomi</taxon>
        <taxon>Actinopterygii</taxon>
        <taxon>Neopterygii</taxon>
        <taxon>Teleostei</taxon>
        <taxon>Ostariophysi</taxon>
        <taxon>Cypriniformes</taxon>
        <taxon>Cyprinidae</taxon>
        <taxon>Cyprininae</taxon>
        <taxon>Carassius</taxon>
    </lineage>
</organism>